<comment type="caution">
    <text evidence="4">The sequence shown here is derived from an EMBL/GenBank/DDBJ whole genome shotgun (WGS) entry which is preliminary data.</text>
</comment>
<feature type="compositionally biased region" description="Pro residues" evidence="1">
    <location>
        <begin position="111"/>
        <end position="122"/>
    </location>
</feature>
<protein>
    <recommendedName>
        <fullName evidence="3">SGNH hydrolase-type esterase domain-containing protein</fullName>
    </recommendedName>
</protein>
<gene>
    <name evidence="4" type="ORF">D9Q98_009878</name>
</gene>
<keyword evidence="2" id="KW-0732">Signal</keyword>
<reference evidence="4" key="1">
    <citation type="journal article" date="2019" name="Plant J.">
        <title>Chlorella vulgaris genome assembly and annotation reveals the molecular basis for metabolic acclimation to high light conditions.</title>
        <authorList>
            <person name="Cecchin M."/>
            <person name="Marcolungo L."/>
            <person name="Rossato M."/>
            <person name="Girolomoni L."/>
            <person name="Cosentino E."/>
            <person name="Cuine S."/>
            <person name="Li-Beisson Y."/>
            <person name="Delledonne M."/>
            <person name="Ballottari M."/>
        </authorList>
    </citation>
    <scope>NUCLEOTIDE SEQUENCE</scope>
    <source>
        <strain evidence="4">211/11P</strain>
    </source>
</reference>
<reference evidence="4" key="2">
    <citation type="submission" date="2020-11" db="EMBL/GenBank/DDBJ databases">
        <authorList>
            <person name="Cecchin M."/>
            <person name="Marcolungo L."/>
            <person name="Rossato M."/>
            <person name="Girolomoni L."/>
            <person name="Cosentino E."/>
            <person name="Cuine S."/>
            <person name="Li-Beisson Y."/>
            <person name="Delledonne M."/>
            <person name="Ballottari M."/>
        </authorList>
    </citation>
    <scope>NUCLEOTIDE SEQUENCE</scope>
    <source>
        <strain evidence="4">211/11P</strain>
        <tissue evidence="4">Whole cell</tissue>
    </source>
</reference>
<dbReference type="Gene3D" id="3.40.50.1110">
    <property type="entry name" value="SGNH hydrolase"/>
    <property type="match status" value="1"/>
</dbReference>
<evidence type="ECO:0000313" key="4">
    <source>
        <dbReference type="EMBL" id="KAI3424325.1"/>
    </source>
</evidence>
<evidence type="ECO:0000259" key="3">
    <source>
        <dbReference type="Pfam" id="PF13472"/>
    </source>
</evidence>
<feature type="signal peptide" evidence="2">
    <location>
        <begin position="1"/>
        <end position="21"/>
    </location>
</feature>
<evidence type="ECO:0000256" key="2">
    <source>
        <dbReference type="SAM" id="SignalP"/>
    </source>
</evidence>
<feature type="region of interest" description="Disordered" evidence="1">
    <location>
        <begin position="104"/>
        <end position="142"/>
    </location>
</feature>
<feature type="domain" description="SGNH hydrolase-type esterase" evidence="3">
    <location>
        <begin position="169"/>
        <end position="324"/>
    </location>
</feature>
<evidence type="ECO:0000313" key="5">
    <source>
        <dbReference type="Proteomes" id="UP001055712"/>
    </source>
</evidence>
<sequence length="340" mass="35053">MRLGLFAVATLLAVTAGASDASPDPQAALTLILQTLQQLSAGQAVGSGTTLPAMAPAPTPPGLSAMPALAPEPHASMHSTDMTALPPAATLRPEVAAAFPGLAAPSAPAQAPGPSPLKPQPPSDAAALPPWAGMPAKQECGGQQRQQLAAAASMGRANAARQRLDMVLYGDSMTAMFQQSGAFRRQFGDLNSMALGMCGSSVANLVWRILEGGERPVLAPRVVAVLIGINNLLPEKELDPPAPQLEWLVGWMRAAWPQSEIVVAGLLPTVHEGVRPDAVRDTNTAYSALAQRQGAAYVACGQDLDPSDTGLFGDGLHPAGVGQDLFLSCLRVATQPYFAA</sequence>
<dbReference type="OrthoDB" id="514734at2759"/>
<accession>A0A9D4TFM5</accession>
<organism evidence="4 5">
    <name type="scientific">Chlorella vulgaris</name>
    <name type="common">Green alga</name>
    <dbReference type="NCBI Taxonomy" id="3077"/>
    <lineage>
        <taxon>Eukaryota</taxon>
        <taxon>Viridiplantae</taxon>
        <taxon>Chlorophyta</taxon>
        <taxon>core chlorophytes</taxon>
        <taxon>Trebouxiophyceae</taxon>
        <taxon>Chlorellales</taxon>
        <taxon>Chlorellaceae</taxon>
        <taxon>Chlorella clade</taxon>
        <taxon>Chlorella</taxon>
    </lineage>
</organism>
<name>A0A9D4TFM5_CHLVU</name>
<dbReference type="Pfam" id="PF13472">
    <property type="entry name" value="Lipase_GDSL_2"/>
    <property type="match status" value="1"/>
</dbReference>
<keyword evidence="5" id="KW-1185">Reference proteome</keyword>
<dbReference type="SUPFAM" id="SSF52266">
    <property type="entry name" value="SGNH hydrolase"/>
    <property type="match status" value="1"/>
</dbReference>
<evidence type="ECO:0000256" key="1">
    <source>
        <dbReference type="SAM" id="MobiDB-lite"/>
    </source>
</evidence>
<dbReference type="AlphaFoldDB" id="A0A9D4TFM5"/>
<dbReference type="InterPro" id="IPR036514">
    <property type="entry name" value="SGNH_hydro_sf"/>
</dbReference>
<dbReference type="InterPro" id="IPR013830">
    <property type="entry name" value="SGNH_hydro"/>
</dbReference>
<dbReference type="Proteomes" id="UP001055712">
    <property type="component" value="Unassembled WGS sequence"/>
</dbReference>
<feature type="chain" id="PRO_5038974171" description="SGNH hydrolase-type esterase domain-containing protein" evidence="2">
    <location>
        <begin position="22"/>
        <end position="340"/>
    </location>
</feature>
<dbReference type="EMBL" id="SIDB01000013">
    <property type="protein sequence ID" value="KAI3424325.1"/>
    <property type="molecule type" value="Genomic_DNA"/>
</dbReference>
<feature type="region of interest" description="Disordered" evidence="1">
    <location>
        <begin position="50"/>
        <end position="69"/>
    </location>
</feature>
<proteinExistence type="predicted"/>